<dbReference type="OrthoDB" id="10250354at2759"/>
<dbReference type="InterPro" id="IPR036869">
    <property type="entry name" value="J_dom_sf"/>
</dbReference>
<evidence type="ECO:0000259" key="3">
    <source>
        <dbReference type="PROSITE" id="PS50076"/>
    </source>
</evidence>
<dbReference type="VEuPathDB" id="FungiDB:SPSK_09622"/>
<dbReference type="GeneID" id="27671471"/>
<evidence type="ECO:0000256" key="2">
    <source>
        <dbReference type="SAM" id="Phobius"/>
    </source>
</evidence>
<dbReference type="Proteomes" id="UP000033710">
    <property type="component" value="Unassembled WGS sequence"/>
</dbReference>
<keyword evidence="2" id="KW-0472">Membrane</keyword>
<reference evidence="4 5" key="1">
    <citation type="journal article" date="2014" name="BMC Genomics">
        <title>Comparative genomics of the major fungal agents of human and animal Sporotrichosis: Sporothrix schenckii and Sporothrix brasiliensis.</title>
        <authorList>
            <person name="Teixeira M.M."/>
            <person name="de Almeida L.G."/>
            <person name="Kubitschek-Barreira P."/>
            <person name="Alves F.L."/>
            <person name="Kioshima E.S."/>
            <person name="Abadio A.K."/>
            <person name="Fernandes L."/>
            <person name="Derengowski L.S."/>
            <person name="Ferreira K.S."/>
            <person name="Souza R.C."/>
            <person name="Ruiz J.C."/>
            <person name="de Andrade N.C."/>
            <person name="Paes H.C."/>
            <person name="Nicola A.M."/>
            <person name="Albuquerque P."/>
            <person name="Gerber A.L."/>
            <person name="Martins V.P."/>
            <person name="Peconick L.D."/>
            <person name="Neto A.V."/>
            <person name="Chaucanez C.B."/>
            <person name="Silva P.A."/>
            <person name="Cunha O.L."/>
            <person name="de Oliveira F.F."/>
            <person name="dos Santos T.C."/>
            <person name="Barros A.L."/>
            <person name="Soares M.A."/>
            <person name="de Oliveira L.M."/>
            <person name="Marini M.M."/>
            <person name="Villalobos-Duno H."/>
            <person name="Cunha M.M."/>
            <person name="de Hoog S."/>
            <person name="da Silveira J.F."/>
            <person name="Henrissat B."/>
            <person name="Nino-Vega G.A."/>
            <person name="Cisalpino P.S."/>
            <person name="Mora-Montes H.M."/>
            <person name="Almeida S.R."/>
            <person name="Stajich J.E."/>
            <person name="Lopes-Bezerra L.M."/>
            <person name="Vasconcelos A.T."/>
            <person name="Felipe M.S."/>
        </authorList>
    </citation>
    <scope>NUCLEOTIDE SEQUENCE [LARGE SCALE GENOMIC DNA]</scope>
    <source>
        <strain evidence="4 5">1099-18</strain>
    </source>
</reference>
<feature type="region of interest" description="Disordered" evidence="1">
    <location>
        <begin position="82"/>
        <end position="113"/>
    </location>
</feature>
<feature type="domain" description="J" evidence="3">
    <location>
        <begin position="8"/>
        <end position="76"/>
    </location>
</feature>
<comment type="caution">
    <text evidence="4">The sequence shown here is derived from an EMBL/GenBank/DDBJ whole genome shotgun (WGS) entry which is preliminary data.</text>
</comment>
<evidence type="ECO:0000313" key="5">
    <source>
        <dbReference type="Proteomes" id="UP000033710"/>
    </source>
</evidence>
<dbReference type="RefSeq" id="XP_016587621.1">
    <property type="nucleotide sequence ID" value="XM_016736194.1"/>
</dbReference>
<name>A0A0F2M819_SPOSC</name>
<keyword evidence="2" id="KW-0812">Transmembrane</keyword>
<organism evidence="4 5">
    <name type="scientific">Sporothrix schenckii 1099-18</name>
    <dbReference type="NCBI Taxonomy" id="1397361"/>
    <lineage>
        <taxon>Eukaryota</taxon>
        <taxon>Fungi</taxon>
        <taxon>Dikarya</taxon>
        <taxon>Ascomycota</taxon>
        <taxon>Pezizomycotina</taxon>
        <taxon>Sordariomycetes</taxon>
        <taxon>Sordariomycetidae</taxon>
        <taxon>Ophiostomatales</taxon>
        <taxon>Ophiostomataceae</taxon>
        <taxon>Sporothrix</taxon>
    </lineage>
</organism>
<dbReference type="Pfam" id="PF00226">
    <property type="entry name" value="DnaJ"/>
    <property type="match status" value="1"/>
</dbReference>
<keyword evidence="2" id="KW-1133">Transmembrane helix</keyword>
<dbReference type="PROSITE" id="PS50076">
    <property type="entry name" value="DNAJ_2"/>
    <property type="match status" value="2"/>
</dbReference>
<dbReference type="InterPro" id="IPR001623">
    <property type="entry name" value="DnaJ_domain"/>
</dbReference>
<dbReference type="KEGG" id="ssck:SPSK_09622"/>
<dbReference type="Gene3D" id="1.10.287.110">
    <property type="entry name" value="DnaJ domain"/>
    <property type="match status" value="2"/>
</dbReference>
<evidence type="ECO:0000256" key="1">
    <source>
        <dbReference type="SAM" id="MobiDB-lite"/>
    </source>
</evidence>
<dbReference type="EMBL" id="AXCR01000007">
    <property type="protein sequence ID" value="KJR84945.1"/>
    <property type="molecule type" value="Genomic_DNA"/>
</dbReference>
<dbReference type="InterPro" id="IPR050817">
    <property type="entry name" value="DjlA_DnaK_co-chaperone"/>
</dbReference>
<sequence>MSFHLDQTAYTFFEVSPSASAYEIGKAYRRKVRRYPANRVWDTPMGSAAKTGLQEVERWYALISTPEARAAYDETLAGKSSREADGVVDGSDGDNSARKDDVNKTKKDSNSNDLEVDNSTIVAINDTNNGDTTRPTIQDLLVATGNPYLYGTLARTILGLSVLWLGIFIIVYGTPSTWHVVRWPFATLGLATDKPLTQPQIRAAYHRAVLAHHPDKPGGDASAMAQINRAYEALRDPYQRCLHERTQWLCAHLRRRSEAEADVVLPVTTADVTAGSLRTPPAGQVAAFASLHTLWQRA</sequence>
<dbReference type="SMART" id="SM00271">
    <property type="entry name" value="DnaJ"/>
    <property type="match status" value="2"/>
</dbReference>
<proteinExistence type="predicted"/>
<accession>A0A0F2M819</accession>
<dbReference type="SUPFAM" id="SSF46565">
    <property type="entry name" value="Chaperone J-domain"/>
    <property type="match status" value="2"/>
</dbReference>
<dbReference type="AlphaFoldDB" id="A0A0F2M819"/>
<gene>
    <name evidence="4" type="ORF">SPSK_09622</name>
</gene>
<reference evidence="4 5" key="2">
    <citation type="journal article" date="2015" name="Eukaryot. Cell">
        <title>Asexual propagation of a virulent clone complex in a human and feline outbreak of sporotrichosis.</title>
        <authorList>
            <person name="Teixeira Mde M."/>
            <person name="Rodrigues A.M."/>
            <person name="Tsui C.K."/>
            <person name="de Almeida L.G."/>
            <person name="Van Diepeningen A.D."/>
            <person name="van den Ende B.G."/>
            <person name="Fernandes G.F."/>
            <person name="Kano R."/>
            <person name="Hamelin R.C."/>
            <person name="Lopes-Bezerra L.M."/>
            <person name="Vasconcelos A.T."/>
            <person name="de Hoog S."/>
            <person name="de Camargo Z.P."/>
            <person name="Felipe M.S."/>
        </authorList>
    </citation>
    <scope>NUCLEOTIDE SEQUENCE [LARGE SCALE GENOMIC DNA]</scope>
    <source>
        <strain evidence="4 5">1099-18</strain>
    </source>
</reference>
<feature type="transmembrane region" description="Helical" evidence="2">
    <location>
        <begin position="148"/>
        <end position="172"/>
    </location>
</feature>
<feature type="domain" description="J" evidence="3">
    <location>
        <begin position="183"/>
        <end position="247"/>
    </location>
</feature>
<dbReference type="PANTHER" id="PTHR24074">
    <property type="entry name" value="CO-CHAPERONE PROTEIN DJLA"/>
    <property type="match status" value="1"/>
</dbReference>
<protein>
    <recommendedName>
        <fullName evidence="3">J domain-containing protein</fullName>
    </recommendedName>
</protein>
<evidence type="ECO:0000313" key="4">
    <source>
        <dbReference type="EMBL" id="KJR84945.1"/>
    </source>
</evidence>
<dbReference type="CDD" id="cd06257">
    <property type="entry name" value="DnaJ"/>
    <property type="match status" value="1"/>
</dbReference>
<feature type="compositionally biased region" description="Basic and acidic residues" evidence="1">
    <location>
        <begin position="95"/>
        <end position="110"/>
    </location>
</feature>